<protein>
    <submittedName>
        <fullName evidence="1">Uncharacterized protein</fullName>
    </submittedName>
</protein>
<accession>A0A450Z6D3</accession>
<sequence length="64" mass="7513">MSVFDWNEQKNDWLAEHRGVWFEDVINALSEGRVLFDVEHPNGARYPDQRILCVDINGYAYICP</sequence>
<gene>
    <name evidence="1" type="ORF">BECKTC1821D_GA0114238_10762</name>
</gene>
<dbReference type="AlphaFoldDB" id="A0A450Z6D3"/>
<reference evidence="1" key="1">
    <citation type="submission" date="2019-02" db="EMBL/GenBank/DDBJ databases">
        <authorList>
            <person name="Gruber-Vodicka R. H."/>
            <person name="Seah K. B. B."/>
        </authorList>
    </citation>
    <scope>NUCLEOTIDE SEQUENCE</scope>
    <source>
        <strain evidence="1">BECK_BZ123</strain>
    </source>
</reference>
<proteinExistence type="predicted"/>
<organism evidence="1">
    <name type="scientific">Candidatus Kentrum sp. TC</name>
    <dbReference type="NCBI Taxonomy" id="2126339"/>
    <lineage>
        <taxon>Bacteria</taxon>
        <taxon>Pseudomonadati</taxon>
        <taxon>Pseudomonadota</taxon>
        <taxon>Gammaproteobacteria</taxon>
        <taxon>Candidatus Kentrum</taxon>
    </lineage>
</organism>
<evidence type="ECO:0000313" key="1">
    <source>
        <dbReference type="EMBL" id="VFK49365.1"/>
    </source>
</evidence>
<name>A0A450Z6D3_9GAMM</name>
<dbReference type="EMBL" id="CAADFS010000076">
    <property type="protein sequence ID" value="VFK49365.1"/>
    <property type="molecule type" value="Genomic_DNA"/>
</dbReference>